<dbReference type="Pfam" id="PF13855">
    <property type="entry name" value="LRR_8"/>
    <property type="match status" value="1"/>
</dbReference>
<evidence type="ECO:0000256" key="11">
    <source>
        <dbReference type="ARBA" id="ARBA00023180"/>
    </source>
</evidence>
<accession>A0ABM1JN67</accession>
<keyword evidence="6" id="KW-0677">Repeat</keyword>
<keyword evidence="11" id="KW-0325">Glycoprotein</keyword>
<feature type="transmembrane region" description="Helical" evidence="14">
    <location>
        <begin position="389"/>
        <end position="408"/>
    </location>
</feature>
<evidence type="ECO:0000256" key="7">
    <source>
        <dbReference type="ARBA" id="ARBA00022889"/>
    </source>
</evidence>
<comment type="similarity">
    <text evidence="2">Belongs to the immunoglobulin superfamily. AMIGO family.</text>
</comment>
<dbReference type="Gene3D" id="3.80.10.10">
    <property type="entry name" value="Ribonuclease Inhibitor"/>
    <property type="match status" value="1"/>
</dbReference>
<dbReference type="CDD" id="cd00096">
    <property type="entry name" value="Ig"/>
    <property type="match status" value="1"/>
</dbReference>
<dbReference type="InterPro" id="IPR001611">
    <property type="entry name" value="Leu-rich_rpt"/>
</dbReference>
<keyword evidence="3" id="KW-0433">Leucine-rich repeat</keyword>
<evidence type="ECO:0000313" key="17">
    <source>
        <dbReference type="Proteomes" id="UP000694871"/>
    </source>
</evidence>
<evidence type="ECO:0000256" key="8">
    <source>
        <dbReference type="ARBA" id="ARBA00022989"/>
    </source>
</evidence>
<feature type="chain" id="PRO_5045670271" evidence="15">
    <location>
        <begin position="31"/>
        <end position="516"/>
    </location>
</feature>
<evidence type="ECO:0000256" key="9">
    <source>
        <dbReference type="ARBA" id="ARBA00023136"/>
    </source>
</evidence>
<evidence type="ECO:0000313" key="18">
    <source>
        <dbReference type="RefSeq" id="XP_015262904.1"/>
    </source>
</evidence>
<evidence type="ECO:0000256" key="12">
    <source>
        <dbReference type="ARBA" id="ARBA00023319"/>
    </source>
</evidence>
<name>A0ABM1JN67_GEKJA</name>
<dbReference type="PROSITE" id="PS51450">
    <property type="entry name" value="LRR"/>
    <property type="match status" value="2"/>
</dbReference>
<dbReference type="InterPro" id="IPR007110">
    <property type="entry name" value="Ig-like_dom"/>
</dbReference>
<dbReference type="PANTHER" id="PTHR24368">
    <property type="entry name" value="AMPHOTERIN-INDUCED PROTEIN"/>
    <property type="match status" value="1"/>
</dbReference>
<dbReference type="InterPro" id="IPR003599">
    <property type="entry name" value="Ig_sub"/>
</dbReference>
<evidence type="ECO:0000256" key="15">
    <source>
        <dbReference type="SAM" id="SignalP"/>
    </source>
</evidence>
<evidence type="ECO:0000256" key="4">
    <source>
        <dbReference type="ARBA" id="ARBA00022692"/>
    </source>
</evidence>
<proteinExistence type="inferred from homology"/>
<evidence type="ECO:0000256" key="14">
    <source>
        <dbReference type="SAM" id="Phobius"/>
    </source>
</evidence>
<keyword evidence="8 14" id="KW-1133">Transmembrane helix</keyword>
<dbReference type="InterPro" id="IPR013783">
    <property type="entry name" value="Ig-like_fold"/>
</dbReference>
<sequence length="516" mass="58373">MMNMLPLATVVWKFLRNLLVFLELFTEVSTFNSSAFTSCPKACICTADLLSCARQELHQVPVLLPPTATTLDLSHNAITHLNDHWLATLPRLHTLRISHNRINDLSRQVFHSAVSLVHLDMSSNRLHAVKKHYFENLVNLEELLLYHNKIIEVDGNAFVKLISLQKVYLSWNYITQFPFRAIQGFKHSHLRTLDLSTNNLSSIPVEEIAALPVYIKNGLYLHNNPVKCECSLHQMLQEWKNRGFSSAQDFTEQHTCKAYSDVPQSIVNTFKYKYFENCSTSLKELSIPKIPCKVGQSLVIHCNTSFHDDNTTIYRWISPKHELFMYPEHSDKTHKVLKNGSLTITNADRFHSGVYVCIAISERQKINATYEVNITVQYPKLVDSFNTGITTLLGCVVSLLLVLVYLYLTPCRCSKCFKKPAGPPQDCSAQSSILSTTPPATDGPNRKMGTNKHVVFLEPIKEAQNGKVRLAVSEDFPDAKSPKLLQLKLDSQSISSVFSDRPIMSYEAEELSKADG</sequence>
<feature type="domain" description="Ig-like" evidence="16">
    <location>
        <begin position="263"/>
        <end position="375"/>
    </location>
</feature>
<feature type="region of interest" description="Disordered" evidence="13">
    <location>
        <begin position="423"/>
        <end position="448"/>
    </location>
</feature>
<evidence type="ECO:0000256" key="6">
    <source>
        <dbReference type="ARBA" id="ARBA00022737"/>
    </source>
</evidence>
<dbReference type="Proteomes" id="UP000694871">
    <property type="component" value="Unplaced"/>
</dbReference>
<evidence type="ECO:0000256" key="5">
    <source>
        <dbReference type="ARBA" id="ARBA00022729"/>
    </source>
</evidence>
<gene>
    <name evidence="18" type="primary">AMIGO3</name>
</gene>
<keyword evidence="10" id="KW-1015">Disulfide bond</keyword>
<dbReference type="PANTHER" id="PTHR24368:SF62">
    <property type="entry name" value="AMPHOTERIN-INDUCED PROTEIN 3"/>
    <property type="match status" value="1"/>
</dbReference>
<reference evidence="18" key="1">
    <citation type="submission" date="2025-08" db="UniProtKB">
        <authorList>
            <consortium name="RefSeq"/>
        </authorList>
    </citation>
    <scope>IDENTIFICATION</scope>
</reference>
<protein>
    <submittedName>
        <fullName evidence="18">Amphoterin-induced protein 3</fullName>
    </submittedName>
</protein>
<dbReference type="PROSITE" id="PS50835">
    <property type="entry name" value="IG_LIKE"/>
    <property type="match status" value="1"/>
</dbReference>
<comment type="subcellular location">
    <subcellularLocation>
        <location evidence="1">Membrane</location>
        <topology evidence="1">Single-pass type I membrane protein</topology>
    </subcellularLocation>
</comment>
<keyword evidence="9 14" id="KW-0472">Membrane</keyword>
<dbReference type="SMART" id="SM00369">
    <property type="entry name" value="LRR_TYP"/>
    <property type="match status" value="6"/>
</dbReference>
<evidence type="ECO:0000256" key="13">
    <source>
        <dbReference type="SAM" id="MobiDB-lite"/>
    </source>
</evidence>
<keyword evidence="17" id="KW-1185">Reference proteome</keyword>
<dbReference type="RefSeq" id="XP_015262904.1">
    <property type="nucleotide sequence ID" value="XM_015407418.1"/>
</dbReference>
<evidence type="ECO:0000256" key="1">
    <source>
        <dbReference type="ARBA" id="ARBA00004479"/>
    </source>
</evidence>
<organism evidence="17 18">
    <name type="scientific">Gekko japonicus</name>
    <name type="common">Schlegel's Japanese gecko</name>
    <dbReference type="NCBI Taxonomy" id="146911"/>
    <lineage>
        <taxon>Eukaryota</taxon>
        <taxon>Metazoa</taxon>
        <taxon>Chordata</taxon>
        <taxon>Craniata</taxon>
        <taxon>Vertebrata</taxon>
        <taxon>Euteleostomi</taxon>
        <taxon>Lepidosauria</taxon>
        <taxon>Squamata</taxon>
        <taxon>Bifurcata</taxon>
        <taxon>Gekkota</taxon>
        <taxon>Gekkonidae</taxon>
        <taxon>Gekkoninae</taxon>
        <taxon>Gekko</taxon>
    </lineage>
</organism>
<keyword evidence="7" id="KW-0130">Cell adhesion</keyword>
<dbReference type="SUPFAM" id="SSF52058">
    <property type="entry name" value="L domain-like"/>
    <property type="match status" value="1"/>
</dbReference>
<feature type="compositionally biased region" description="Polar residues" evidence="13">
    <location>
        <begin position="427"/>
        <end position="439"/>
    </location>
</feature>
<evidence type="ECO:0000256" key="2">
    <source>
        <dbReference type="ARBA" id="ARBA00005670"/>
    </source>
</evidence>
<feature type="signal peptide" evidence="15">
    <location>
        <begin position="1"/>
        <end position="30"/>
    </location>
</feature>
<dbReference type="SMART" id="SM00409">
    <property type="entry name" value="IG"/>
    <property type="match status" value="1"/>
</dbReference>
<dbReference type="SUPFAM" id="SSF48726">
    <property type="entry name" value="Immunoglobulin"/>
    <property type="match status" value="1"/>
</dbReference>
<dbReference type="Pfam" id="PF00560">
    <property type="entry name" value="LRR_1"/>
    <property type="match status" value="1"/>
</dbReference>
<evidence type="ECO:0000256" key="10">
    <source>
        <dbReference type="ARBA" id="ARBA00023157"/>
    </source>
</evidence>
<dbReference type="GeneID" id="107107162"/>
<dbReference type="InterPro" id="IPR036179">
    <property type="entry name" value="Ig-like_dom_sf"/>
</dbReference>
<keyword evidence="4 14" id="KW-0812">Transmembrane</keyword>
<dbReference type="Gene3D" id="2.60.40.10">
    <property type="entry name" value="Immunoglobulins"/>
    <property type="match status" value="1"/>
</dbReference>
<dbReference type="InterPro" id="IPR032675">
    <property type="entry name" value="LRR_dom_sf"/>
</dbReference>
<keyword evidence="5 15" id="KW-0732">Signal</keyword>
<dbReference type="InterPro" id="IPR031283">
    <property type="entry name" value="AMIGO"/>
</dbReference>
<dbReference type="InterPro" id="IPR003591">
    <property type="entry name" value="Leu-rich_rpt_typical-subtyp"/>
</dbReference>
<keyword evidence="12" id="KW-0393">Immunoglobulin domain</keyword>
<evidence type="ECO:0000256" key="3">
    <source>
        <dbReference type="ARBA" id="ARBA00022614"/>
    </source>
</evidence>
<evidence type="ECO:0000259" key="16">
    <source>
        <dbReference type="PROSITE" id="PS50835"/>
    </source>
</evidence>